<dbReference type="Proteomes" id="UP001497453">
    <property type="component" value="Chromosome 2"/>
</dbReference>
<sequence length="434" mass="49686">MFQRLRNLLGTITPRRQVNSASQRSASQDNNTRSSTPDSLQAALASWTLILDEHIFLDRIITNDLVYDLIFHACTARTLVRLLRTCRAVNVAVKEYISRAFNVHRLLSRYFSDPMAFRYIQACTGTLISGSAALQFFDRSLYPDSDLDLYVPMPWRKKVGHFLLAQGYKFEPYPFQHPTFDVAISDRRVVTARGLYGNLKGIAGVFTFEKKSARGEELKVQIIVAVRSTMEVILRFHSTCVMNVISFDRAYCLYPLATLEQRRSLVCTSRNDEVAQRVFEKYSERGWKIVKSFYVPPAYYCIEDPAFSLGPRWIDDGYTWSIPLKHSFDQCITPVNPPSTPLTRDPVSASSWDIKRASDGMGADMVFSPVHVPQLFYHYILNDTACLDTPSISALLKAAALANSCPPSYVWIEERRFVDDRFIQLCHDYHRITY</sequence>
<organism evidence="2 3">
    <name type="scientific">Somion occarium</name>
    <dbReference type="NCBI Taxonomy" id="3059160"/>
    <lineage>
        <taxon>Eukaryota</taxon>
        <taxon>Fungi</taxon>
        <taxon>Dikarya</taxon>
        <taxon>Basidiomycota</taxon>
        <taxon>Agaricomycotina</taxon>
        <taxon>Agaricomycetes</taxon>
        <taxon>Polyporales</taxon>
        <taxon>Cerrenaceae</taxon>
        <taxon>Somion</taxon>
    </lineage>
</organism>
<accession>A0ABP1CW90</accession>
<evidence type="ECO:0000313" key="3">
    <source>
        <dbReference type="Proteomes" id="UP001497453"/>
    </source>
</evidence>
<keyword evidence="3" id="KW-1185">Reference proteome</keyword>
<protein>
    <recommendedName>
        <fullName evidence="4">F-box protein</fullName>
    </recommendedName>
</protein>
<name>A0ABP1CW90_9APHY</name>
<evidence type="ECO:0000256" key="1">
    <source>
        <dbReference type="SAM" id="MobiDB-lite"/>
    </source>
</evidence>
<feature type="region of interest" description="Disordered" evidence="1">
    <location>
        <begin position="17"/>
        <end position="37"/>
    </location>
</feature>
<evidence type="ECO:0000313" key="2">
    <source>
        <dbReference type="EMBL" id="CAL1699940.1"/>
    </source>
</evidence>
<proteinExistence type="predicted"/>
<gene>
    <name evidence="2" type="ORF">GFSPODELE1_LOCUS2923</name>
</gene>
<reference evidence="3" key="1">
    <citation type="submission" date="2024-04" db="EMBL/GenBank/DDBJ databases">
        <authorList>
            <person name="Shaw F."/>
            <person name="Minotto A."/>
        </authorList>
    </citation>
    <scope>NUCLEOTIDE SEQUENCE [LARGE SCALE GENOMIC DNA]</scope>
</reference>
<evidence type="ECO:0008006" key="4">
    <source>
        <dbReference type="Google" id="ProtNLM"/>
    </source>
</evidence>
<dbReference type="EMBL" id="OZ037945">
    <property type="protein sequence ID" value="CAL1699940.1"/>
    <property type="molecule type" value="Genomic_DNA"/>
</dbReference>